<feature type="region of interest" description="Disordered" evidence="1">
    <location>
        <begin position="37"/>
        <end position="64"/>
    </location>
</feature>
<reference evidence="2 3" key="1">
    <citation type="submission" date="2012-08" db="EMBL/GenBank/DDBJ databases">
        <title>Whole genome shotgun sequence of Gordonia rhizosphera NBRC 16068.</title>
        <authorList>
            <person name="Takarada H."/>
            <person name="Isaki S."/>
            <person name="Hosoyama A."/>
            <person name="Tsuchikane K."/>
            <person name="Katsumata H."/>
            <person name="Baba S."/>
            <person name="Ohji S."/>
            <person name="Yamazaki S."/>
            <person name="Fujita N."/>
        </authorList>
    </citation>
    <scope>NUCLEOTIDE SEQUENCE [LARGE SCALE GENOMIC DNA]</scope>
    <source>
        <strain evidence="2 3">NBRC 16068</strain>
    </source>
</reference>
<accession>K6WYJ6</accession>
<protein>
    <recommendedName>
        <fullName evidence="4">Transmembrane protein</fullName>
    </recommendedName>
</protein>
<keyword evidence="3" id="KW-1185">Reference proteome</keyword>
<dbReference type="STRING" id="1108045.GORHZ_141_00090"/>
<dbReference type="OrthoDB" id="4773538at2"/>
<dbReference type="eggNOG" id="ENOG50341FE">
    <property type="taxonomic scope" value="Bacteria"/>
</dbReference>
<evidence type="ECO:0000256" key="1">
    <source>
        <dbReference type="SAM" id="MobiDB-lite"/>
    </source>
</evidence>
<comment type="caution">
    <text evidence="2">The sequence shown here is derived from an EMBL/GenBank/DDBJ whole genome shotgun (WGS) entry which is preliminary data.</text>
</comment>
<sequence length="127" mass="14075">MADNNGPWGMDPEDFDRFAREATEGLRDMVGRFMASPGGRSAWSSMFTESGPRSRPQPETTGETGAGVWAVFVVDDDGGARVEQVYASEIEALRANQRNTDPRRKVRFLPYGIAVSALDEEERTDDE</sequence>
<organism evidence="2 3">
    <name type="scientific">Gordonia rhizosphera NBRC 16068</name>
    <dbReference type="NCBI Taxonomy" id="1108045"/>
    <lineage>
        <taxon>Bacteria</taxon>
        <taxon>Bacillati</taxon>
        <taxon>Actinomycetota</taxon>
        <taxon>Actinomycetes</taxon>
        <taxon>Mycobacteriales</taxon>
        <taxon>Gordoniaceae</taxon>
        <taxon>Gordonia</taxon>
    </lineage>
</organism>
<evidence type="ECO:0000313" key="2">
    <source>
        <dbReference type="EMBL" id="GAB91634.1"/>
    </source>
</evidence>
<gene>
    <name evidence="2" type="ORF">GORHZ_141_00090</name>
</gene>
<evidence type="ECO:0000313" key="3">
    <source>
        <dbReference type="Proteomes" id="UP000008363"/>
    </source>
</evidence>
<dbReference type="EMBL" id="BAHC01000141">
    <property type="protein sequence ID" value="GAB91634.1"/>
    <property type="molecule type" value="Genomic_DNA"/>
</dbReference>
<dbReference type="RefSeq" id="WP_006335329.1">
    <property type="nucleotide sequence ID" value="NZ_BAHC01000141.1"/>
</dbReference>
<name>K6WYJ6_9ACTN</name>
<proteinExistence type="predicted"/>
<dbReference type="Proteomes" id="UP000008363">
    <property type="component" value="Unassembled WGS sequence"/>
</dbReference>
<dbReference type="AlphaFoldDB" id="K6WYJ6"/>
<evidence type="ECO:0008006" key="4">
    <source>
        <dbReference type="Google" id="ProtNLM"/>
    </source>
</evidence>